<gene>
    <name evidence="3" type="ORF">SAMN04488059_11838</name>
    <name evidence="2" type="ORF">WH91_02770</name>
</gene>
<evidence type="ECO:0000313" key="4">
    <source>
        <dbReference type="Proteomes" id="UP000033519"/>
    </source>
</evidence>
<evidence type="ECO:0000256" key="1">
    <source>
        <dbReference type="SAM" id="Phobius"/>
    </source>
</evidence>
<proteinExistence type="predicted"/>
<dbReference type="PATRIC" id="fig|728005.3.peg.2705"/>
<dbReference type="STRING" id="728005.SAMN04488059_11838"/>
<reference evidence="2 4" key="1">
    <citation type="submission" date="2015-03" db="EMBL/GenBank/DDBJ databases">
        <authorList>
            <person name="Lepp D."/>
            <person name="Hassan Y.I."/>
            <person name="Li X.-Z."/>
            <person name="Zhou T."/>
        </authorList>
    </citation>
    <scope>NUCLEOTIDE SEQUENCE [LARGE SCALE GENOMIC DNA]</scope>
    <source>
        <strain evidence="2 4">Cr7-05</strain>
    </source>
</reference>
<dbReference type="Pfam" id="PF13787">
    <property type="entry name" value="HXXEE"/>
    <property type="match status" value="1"/>
</dbReference>
<protein>
    <recommendedName>
        <fullName evidence="6">HXXEE domain-containing protein</fullName>
    </recommendedName>
</protein>
<feature type="transmembrane region" description="Helical" evidence="1">
    <location>
        <begin position="78"/>
        <end position="95"/>
    </location>
</feature>
<dbReference type="AlphaFoldDB" id="A0A0F5Q0N1"/>
<sequence>MRQPVEWSWAAASAAFFIHNAEEVLFGLPDWAAAHPQVGWIATAMPQQRFGAMVILLSVIVVALAVIGTLRPLCWTRFVLRLFAGIMLLNAASHIELSLLTGSIMPGLWTAVVLLLPMMGWIAVRPAPIPHAPSTAGHVP</sequence>
<keyword evidence="1" id="KW-0812">Transmembrane</keyword>
<dbReference type="EMBL" id="FOMB01000018">
    <property type="protein sequence ID" value="SFD03671.1"/>
    <property type="molecule type" value="Genomic_DNA"/>
</dbReference>
<organism evidence="3 5">
    <name type="scientific">Devosia psychrophila</name>
    <dbReference type="NCBI Taxonomy" id="728005"/>
    <lineage>
        <taxon>Bacteria</taxon>
        <taxon>Pseudomonadati</taxon>
        <taxon>Pseudomonadota</taxon>
        <taxon>Alphaproteobacteria</taxon>
        <taxon>Hyphomicrobiales</taxon>
        <taxon>Devosiaceae</taxon>
        <taxon>Devosia</taxon>
    </lineage>
</organism>
<evidence type="ECO:0008006" key="6">
    <source>
        <dbReference type="Google" id="ProtNLM"/>
    </source>
</evidence>
<feature type="transmembrane region" description="Helical" evidence="1">
    <location>
        <begin position="107"/>
        <end position="124"/>
    </location>
</feature>
<evidence type="ECO:0000313" key="3">
    <source>
        <dbReference type="EMBL" id="SFD03671.1"/>
    </source>
</evidence>
<keyword evidence="4" id="KW-1185">Reference proteome</keyword>
<accession>A0A0F5Q0N1</accession>
<name>A0A0F5Q0N1_9HYPH</name>
<evidence type="ECO:0000313" key="2">
    <source>
        <dbReference type="EMBL" id="KKC34458.1"/>
    </source>
</evidence>
<keyword evidence="1" id="KW-1133">Transmembrane helix</keyword>
<reference evidence="3 5" key="2">
    <citation type="submission" date="2016-10" db="EMBL/GenBank/DDBJ databases">
        <authorList>
            <person name="de Groot N.N."/>
        </authorList>
    </citation>
    <scope>NUCLEOTIDE SEQUENCE [LARGE SCALE GENOMIC DNA]</scope>
    <source>
        <strain evidence="3 5">CGMCC 1.10210</strain>
    </source>
</reference>
<dbReference type="RefSeq" id="WP_046169491.1">
    <property type="nucleotide sequence ID" value="NZ_FOMB01000018.1"/>
</dbReference>
<evidence type="ECO:0000313" key="5">
    <source>
        <dbReference type="Proteomes" id="UP000182258"/>
    </source>
</evidence>
<feature type="transmembrane region" description="Helical" evidence="1">
    <location>
        <begin position="50"/>
        <end position="71"/>
    </location>
</feature>
<dbReference type="InterPro" id="IPR025671">
    <property type="entry name" value="HXXEE"/>
</dbReference>
<dbReference type="EMBL" id="LAPV01000023">
    <property type="protein sequence ID" value="KKC34458.1"/>
    <property type="molecule type" value="Genomic_DNA"/>
</dbReference>
<dbReference type="OrthoDB" id="4804795at2"/>
<dbReference type="Proteomes" id="UP000182258">
    <property type="component" value="Unassembled WGS sequence"/>
</dbReference>
<keyword evidence="1" id="KW-0472">Membrane</keyword>
<dbReference type="Proteomes" id="UP000033519">
    <property type="component" value="Unassembled WGS sequence"/>
</dbReference>